<dbReference type="PANTHER" id="PTHR21421:SF29">
    <property type="entry name" value="GUSTATORY RECEPTOR 5A FOR TREHALOSE-RELATED"/>
    <property type="match status" value="1"/>
</dbReference>
<evidence type="ECO:0000256" key="4">
    <source>
        <dbReference type="ARBA" id="ARBA00022989"/>
    </source>
</evidence>
<dbReference type="Proteomes" id="UP000887013">
    <property type="component" value="Unassembled WGS sequence"/>
</dbReference>
<comment type="subcellular location">
    <subcellularLocation>
        <location evidence="1">Cell membrane</location>
        <topology evidence="1">Multi-pass membrane protein</topology>
    </subcellularLocation>
</comment>
<evidence type="ECO:0000256" key="1">
    <source>
        <dbReference type="ARBA" id="ARBA00004651"/>
    </source>
</evidence>
<evidence type="ECO:0000313" key="9">
    <source>
        <dbReference type="Proteomes" id="UP000887013"/>
    </source>
</evidence>
<organism evidence="8 9">
    <name type="scientific">Nephila pilipes</name>
    <name type="common">Giant wood spider</name>
    <name type="synonym">Nephila maculata</name>
    <dbReference type="NCBI Taxonomy" id="299642"/>
    <lineage>
        <taxon>Eukaryota</taxon>
        <taxon>Metazoa</taxon>
        <taxon>Ecdysozoa</taxon>
        <taxon>Arthropoda</taxon>
        <taxon>Chelicerata</taxon>
        <taxon>Arachnida</taxon>
        <taxon>Araneae</taxon>
        <taxon>Araneomorphae</taxon>
        <taxon>Entelegynae</taxon>
        <taxon>Araneoidea</taxon>
        <taxon>Nephilidae</taxon>
        <taxon>Nephila</taxon>
    </lineage>
</organism>
<feature type="transmembrane region" description="Helical" evidence="7">
    <location>
        <begin position="348"/>
        <end position="371"/>
    </location>
</feature>
<feature type="transmembrane region" description="Helical" evidence="7">
    <location>
        <begin position="552"/>
        <end position="575"/>
    </location>
</feature>
<protein>
    <recommendedName>
        <fullName evidence="10">Gustatory receptor</fullName>
    </recommendedName>
</protein>
<feature type="transmembrane region" description="Helical" evidence="7">
    <location>
        <begin position="587"/>
        <end position="607"/>
    </location>
</feature>
<dbReference type="InterPro" id="IPR013604">
    <property type="entry name" value="7TM_chemorcpt"/>
</dbReference>
<evidence type="ECO:0000256" key="7">
    <source>
        <dbReference type="SAM" id="Phobius"/>
    </source>
</evidence>
<feature type="transmembrane region" description="Helical" evidence="7">
    <location>
        <begin position="430"/>
        <end position="450"/>
    </location>
</feature>
<dbReference type="Pfam" id="PF08395">
    <property type="entry name" value="7tm_7"/>
    <property type="match status" value="1"/>
</dbReference>
<sequence>MKGRIRKNIRTSSTFFSRTQKNVIPVLDDDGHFELLNQMHPLLIAFLFTGLDFRPQKSTKYAHEYHSNIGYRETALKISCALMQIISWISALMIIYGMFTADDNLSLKQDVVNRLVEILTIFLRGSLYWQRKDIANILRHLSKAYDKITHKSKNLKKGVISVLVVLYSGSYILMYGLLLLDIIKKRLDFRTQKNTKCSQEYHTSIGYRETAIKISCTIIQITSCISALMIIYGTFKNDESLPPKEDIVNRLVEILTIFLRGVLYWHHKDIANTLRHLSDAYDNIKRKSKNLNKGAISVLIVVYPGIYIVMYGMILFSIISQGLDFRSQKTTKYPHECKSNIGYRETVIKISCSIIQIISCVSALMIVYGVLTSDQSRKEEIVKGLEEVLVIFLRGVLYWHHKEIANTLKHLSDAYHIIQRKSKKLNKGTICVAVVVLSGVSVLMYGLSLIVVNSLSHVQFKNYVRKRFSYVIPSIIPPYVYNLLIIIDFLLFLINHMAMCYFIILLAVMCTALNLILQDYCRSINSSGATFEDLQNHHIIVMNTVKKVDKCLSLPLFIVLGIHISILFFSVTSLSLVAKKIVNLEMFFYWTFISNMFQYIAITNFAAKIHEEVQNIKIETAEMSSRASQLSVGEQILLIAKVNSHSNISLTVWGFINITKSFVFSSLGALITFGALYADL</sequence>
<comment type="caution">
    <text evidence="8">The sequence shown here is derived from an EMBL/GenBank/DDBJ whole genome shotgun (WGS) entry which is preliminary data.</text>
</comment>
<gene>
    <name evidence="8" type="primary">AVEN_121620_1</name>
    <name evidence="8" type="ORF">NPIL_435781</name>
</gene>
<evidence type="ECO:0000256" key="6">
    <source>
        <dbReference type="ARBA" id="ARBA00023170"/>
    </source>
</evidence>
<feature type="transmembrane region" description="Helical" evidence="7">
    <location>
        <begin position="498"/>
        <end position="517"/>
    </location>
</feature>
<feature type="transmembrane region" description="Helical" evidence="7">
    <location>
        <begin position="214"/>
        <end position="235"/>
    </location>
</feature>
<dbReference type="EMBL" id="BMAW01031315">
    <property type="protein sequence ID" value="GFU20581.1"/>
    <property type="molecule type" value="Genomic_DNA"/>
</dbReference>
<feature type="transmembrane region" description="Helical" evidence="7">
    <location>
        <begin position="247"/>
        <end position="265"/>
    </location>
</feature>
<evidence type="ECO:0000256" key="5">
    <source>
        <dbReference type="ARBA" id="ARBA00023136"/>
    </source>
</evidence>
<dbReference type="GO" id="GO:0051606">
    <property type="term" value="P:detection of stimulus"/>
    <property type="evidence" value="ECO:0007669"/>
    <property type="project" value="UniProtKB-ARBA"/>
</dbReference>
<feature type="transmembrane region" description="Helical" evidence="7">
    <location>
        <begin position="295"/>
        <end position="319"/>
    </location>
</feature>
<feature type="transmembrane region" description="Helical" evidence="7">
    <location>
        <begin position="78"/>
        <end position="99"/>
    </location>
</feature>
<keyword evidence="3 7" id="KW-0812">Transmembrane</keyword>
<feature type="transmembrane region" description="Helical" evidence="7">
    <location>
        <begin position="159"/>
        <end position="183"/>
    </location>
</feature>
<keyword evidence="6" id="KW-0675">Receptor</keyword>
<dbReference type="GO" id="GO:0038023">
    <property type="term" value="F:signaling receptor activity"/>
    <property type="evidence" value="ECO:0007669"/>
    <property type="project" value="UniProtKB-ARBA"/>
</dbReference>
<dbReference type="PANTHER" id="PTHR21421">
    <property type="entry name" value="GUSTATORY RECEPTOR"/>
    <property type="match status" value="1"/>
</dbReference>
<dbReference type="GO" id="GO:0050909">
    <property type="term" value="P:sensory perception of taste"/>
    <property type="evidence" value="ECO:0007669"/>
    <property type="project" value="InterPro"/>
</dbReference>
<feature type="transmembrane region" description="Helical" evidence="7">
    <location>
        <begin position="652"/>
        <end position="678"/>
    </location>
</feature>
<keyword evidence="5 7" id="KW-0472">Membrane</keyword>
<evidence type="ECO:0008006" key="10">
    <source>
        <dbReference type="Google" id="ProtNLM"/>
    </source>
</evidence>
<keyword evidence="2" id="KW-1003">Cell membrane</keyword>
<evidence type="ECO:0000256" key="2">
    <source>
        <dbReference type="ARBA" id="ARBA00022475"/>
    </source>
</evidence>
<keyword evidence="9" id="KW-1185">Reference proteome</keyword>
<name>A0A8X6QIF4_NEPPI</name>
<evidence type="ECO:0000256" key="3">
    <source>
        <dbReference type="ARBA" id="ARBA00022692"/>
    </source>
</evidence>
<proteinExistence type="predicted"/>
<keyword evidence="4 7" id="KW-1133">Transmembrane helix</keyword>
<feature type="transmembrane region" description="Helical" evidence="7">
    <location>
        <begin position="470"/>
        <end position="491"/>
    </location>
</feature>
<evidence type="ECO:0000313" key="8">
    <source>
        <dbReference type="EMBL" id="GFU20581.1"/>
    </source>
</evidence>
<dbReference type="GO" id="GO:0005886">
    <property type="term" value="C:plasma membrane"/>
    <property type="evidence" value="ECO:0007669"/>
    <property type="project" value="UniProtKB-SubCell"/>
</dbReference>
<dbReference type="AlphaFoldDB" id="A0A8X6QIF4"/>
<accession>A0A8X6QIF4</accession>
<reference evidence="8" key="1">
    <citation type="submission" date="2020-08" db="EMBL/GenBank/DDBJ databases">
        <title>Multicomponent nature underlies the extraordinary mechanical properties of spider dragline silk.</title>
        <authorList>
            <person name="Kono N."/>
            <person name="Nakamura H."/>
            <person name="Mori M."/>
            <person name="Yoshida Y."/>
            <person name="Ohtoshi R."/>
            <person name="Malay A.D."/>
            <person name="Moran D.A.P."/>
            <person name="Tomita M."/>
            <person name="Numata K."/>
            <person name="Arakawa K."/>
        </authorList>
    </citation>
    <scope>NUCLEOTIDE SEQUENCE</scope>
</reference>